<accession>A0A375IV60</accession>
<reference evidence="2 3" key="1">
    <citation type="submission" date="2018-01" db="EMBL/GenBank/DDBJ databases">
        <authorList>
            <person name="Gaut B.S."/>
            <person name="Morton B.R."/>
            <person name="Clegg M.T."/>
            <person name="Duvall M.R."/>
        </authorList>
    </citation>
    <scope>NUCLEOTIDE SEQUENCE [LARGE SCALE GENOMIC DNA]</scope>
    <source>
        <strain evidence="2">Cupriavidus taiwanensis cmp 52</strain>
    </source>
</reference>
<evidence type="ECO:0000313" key="3">
    <source>
        <dbReference type="Proteomes" id="UP000256805"/>
    </source>
</evidence>
<protein>
    <submittedName>
        <fullName evidence="2">Uncharacterized protein</fullName>
    </submittedName>
</protein>
<dbReference type="Proteomes" id="UP000256805">
    <property type="component" value="Unassembled WGS sequence"/>
</dbReference>
<evidence type="ECO:0000256" key="1">
    <source>
        <dbReference type="SAM" id="MobiDB-lite"/>
    </source>
</evidence>
<sequence>MACGRLRDGATGEPGRGLCTKSGLSRTWSPSRSGRACDCRDPAQSCGHAPDADIRHGWTNPPPPTKACSEIFPHAGPSRRGTTLRLALWRPEPRLVKPRYQIGQSEATMPDIRYALRNGGKTSSNGTLIATGQSMFHHDVTVGVEGDYATYPACKAGGPVMNDCHPSFDIQGKEILVNTREGAQMTRAVLVASLLALSVAANAEQTPVAIIDSCLLFDRPSDASISIIRIEGGEDDTDDVTVPGYQLFTPGDPNNKHTIGYATSKRGSSDFVFVGASRGYINRAVALGKHRPSRVEQPILAAYALLRQHGRGYVCVMESNGNGSAAFVRSAYVGRIPSSKGAEFKLYYKVADVKRFKQ</sequence>
<feature type="region of interest" description="Disordered" evidence="1">
    <location>
        <begin position="1"/>
        <end position="25"/>
    </location>
</feature>
<proteinExistence type="predicted"/>
<dbReference type="EMBL" id="OVTA01000001">
    <property type="protein sequence ID" value="SPR95942.1"/>
    <property type="molecule type" value="Genomic_DNA"/>
</dbReference>
<evidence type="ECO:0000313" key="2">
    <source>
        <dbReference type="EMBL" id="SPR95942.1"/>
    </source>
</evidence>
<gene>
    <name evidence="2" type="ORF">CBM2634_A10145</name>
</gene>
<feature type="compositionally biased region" description="Basic and acidic residues" evidence="1">
    <location>
        <begin position="1"/>
        <end position="10"/>
    </location>
</feature>
<name>A0A375IV60_9BURK</name>
<organism evidence="2 3">
    <name type="scientific">Cupriavidus taiwanensis</name>
    <dbReference type="NCBI Taxonomy" id="164546"/>
    <lineage>
        <taxon>Bacteria</taxon>
        <taxon>Pseudomonadati</taxon>
        <taxon>Pseudomonadota</taxon>
        <taxon>Betaproteobacteria</taxon>
        <taxon>Burkholderiales</taxon>
        <taxon>Burkholderiaceae</taxon>
        <taxon>Cupriavidus</taxon>
    </lineage>
</organism>
<dbReference type="AlphaFoldDB" id="A0A375IV60"/>